<organism evidence="1 3">
    <name type="scientific">Alkalihalobacillus alcalophilus ATCC 27647 = CGMCC 1.3604</name>
    <dbReference type="NCBI Taxonomy" id="1218173"/>
    <lineage>
        <taxon>Bacteria</taxon>
        <taxon>Bacillati</taxon>
        <taxon>Bacillota</taxon>
        <taxon>Bacilli</taxon>
        <taxon>Bacillales</taxon>
        <taxon>Bacillaceae</taxon>
        <taxon>Alkalihalobacillus</taxon>
    </lineage>
</organism>
<name>A0A094XCU4_ALKAL</name>
<sequence length="336" mass="39975">MYLNPSFFIIDNNSKFILSSDNKNIEIKLNDEQKDVFYNLINKIRNREGNYNHIERKFIGILKNYNMVYTNEVKEEKYEYQVYSNNIFFDHWFNQGKLESQEHSTHGLYVILTENYMVVSLGDIREKIRDYMEIDLSNNKIFLEYAKVVLKYKIFDNEFLKELNKGESLIIDLNNYTNAHSSIVLDEINYSNLSSSIYNYTEISKYKIETSQSDFFPLYTCKLRFQGEQIRLKSVGINEADAKNNLIFMIIQELSLEFIFRFSKLIIDENENYIKRVLALNFPEVKNSLNPLKKENLLSRCINNEENFSDSLTYTIYINYISNLLKNSKGRKYVIK</sequence>
<dbReference type="Proteomes" id="UP000002754">
    <property type="component" value="Unassembled WGS sequence"/>
</dbReference>
<proteinExistence type="predicted"/>
<dbReference type="OrthoDB" id="2798879at2"/>
<protein>
    <submittedName>
        <fullName evidence="1">Uncharacterized protein</fullName>
    </submittedName>
</protein>
<evidence type="ECO:0000313" key="2">
    <source>
        <dbReference type="EMBL" id="THG91992.1"/>
    </source>
</evidence>
<reference evidence="2 4" key="2">
    <citation type="submission" date="2014-01" db="EMBL/GenBank/DDBJ databases">
        <title>Draft genome sequencing of Bacillus alcalophilus CGMCC 1.3604.</title>
        <authorList>
            <person name="Yang J."/>
            <person name="Diao L."/>
            <person name="Yang S."/>
        </authorList>
    </citation>
    <scope>NUCLEOTIDE SEQUENCE [LARGE SCALE GENOMIC DNA]</scope>
    <source>
        <strain evidence="2 4">CGMCC 1.3604</strain>
    </source>
</reference>
<dbReference type="RefSeq" id="WP_003320762.1">
    <property type="nucleotide sequence ID" value="NZ_ALPT02000052.1"/>
</dbReference>
<dbReference type="STRING" id="1218173.BALCAV_0214985"/>
<keyword evidence="3" id="KW-1185">Reference proteome</keyword>
<reference evidence="1 3" key="1">
    <citation type="journal article" date="2014" name="Genome Announc.">
        <title>Draft Genome Sequence of Bacillus alcalophilus AV1934, a Classic Alkaliphile Isolated from Human Feces in 1934.</title>
        <authorList>
            <person name="Attie O."/>
            <person name="Jayaprakash A."/>
            <person name="Shah H."/>
            <person name="Paulsen I.T."/>
            <person name="Morino M."/>
            <person name="Takahashi Y."/>
            <person name="Narumi I."/>
            <person name="Sachidanandam R."/>
            <person name="Satoh K."/>
            <person name="Ito M."/>
            <person name="Krulwich T.A."/>
        </authorList>
    </citation>
    <scope>NUCLEOTIDE SEQUENCE [LARGE SCALE GENOMIC DNA]</scope>
    <source>
        <strain evidence="1 3">AV1934</strain>
    </source>
</reference>
<comment type="caution">
    <text evidence="1">The sequence shown here is derived from an EMBL/GenBank/DDBJ whole genome shotgun (WGS) entry which is preliminary data.</text>
</comment>
<dbReference type="Proteomes" id="UP000297014">
    <property type="component" value="Unassembled WGS sequence"/>
</dbReference>
<dbReference type="EMBL" id="JALP01000031">
    <property type="protein sequence ID" value="THG91992.1"/>
    <property type="molecule type" value="Genomic_DNA"/>
</dbReference>
<accession>A0A094XCU4</accession>
<dbReference type="AlphaFoldDB" id="A0A094XCU4"/>
<gene>
    <name evidence="2" type="ORF">AJ85_21640</name>
    <name evidence="1" type="ORF">BALCAV_0214985</name>
</gene>
<evidence type="ECO:0000313" key="3">
    <source>
        <dbReference type="Proteomes" id="UP000002754"/>
    </source>
</evidence>
<evidence type="ECO:0000313" key="1">
    <source>
        <dbReference type="EMBL" id="KGA96625.1"/>
    </source>
</evidence>
<evidence type="ECO:0000313" key="4">
    <source>
        <dbReference type="Proteomes" id="UP000297014"/>
    </source>
</evidence>
<dbReference type="EMBL" id="ALPT02000052">
    <property type="protein sequence ID" value="KGA96625.1"/>
    <property type="molecule type" value="Genomic_DNA"/>
</dbReference>